<dbReference type="Proteomes" id="UP000327157">
    <property type="component" value="Chromosome 9"/>
</dbReference>
<organism evidence="2 3">
    <name type="scientific">Pyrus ussuriensis x Pyrus communis</name>
    <dbReference type="NCBI Taxonomy" id="2448454"/>
    <lineage>
        <taxon>Eukaryota</taxon>
        <taxon>Viridiplantae</taxon>
        <taxon>Streptophyta</taxon>
        <taxon>Embryophyta</taxon>
        <taxon>Tracheophyta</taxon>
        <taxon>Spermatophyta</taxon>
        <taxon>Magnoliopsida</taxon>
        <taxon>eudicotyledons</taxon>
        <taxon>Gunneridae</taxon>
        <taxon>Pentapetalae</taxon>
        <taxon>rosids</taxon>
        <taxon>fabids</taxon>
        <taxon>Rosales</taxon>
        <taxon>Rosaceae</taxon>
        <taxon>Amygdaloideae</taxon>
        <taxon>Maleae</taxon>
        <taxon>Pyrus</taxon>
    </lineage>
</organism>
<proteinExistence type="predicted"/>
<comment type="caution">
    <text evidence="2">The sequence shown here is derived from an EMBL/GenBank/DDBJ whole genome shotgun (WGS) entry which is preliminary data.</text>
</comment>
<dbReference type="AlphaFoldDB" id="A0A5N5GTJ5"/>
<gene>
    <name evidence="2" type="ORF">D8674_036360</name>
</gene>
<dbReference type="EMBL" id="SMOL01000458">
    <property type="protein sequence ID" value="KAB2614044.1"/>
    <property type="molecule type" value="Genomic_DNA"/>
</dbReference>
<dbReference type="PANTHER" id="PTHR34278">
    <property type="entry name" value="PROTEIN THI031, PUTATIVE-RELATED"/>
    <property type="match status" value="1"/>
</dbReference>
<name>A0A5N5GTJ5_9ROSA</name>
<sequence>MKREGRQHGMVRTHRILPEPLNPRPATRHVNKFESPPTAGLFTKVPTKPTNHSKFTGKCGKPKCTECHIHPASKAKDKTKGNRKLKSSDVVSNHRLVTWRVVDGQPGLNSQLGLSATGMLDRLSRDYENEYDDGDDDHEINGSAIGYYDRDDDRKVENNVDDVEHRGDDEEMGFSNVDCVIDHQIEEDDGWCLVPQT</sequence>
<evidence type="ECO:0000313" key="2">
    <source>
        <dbReference type="EMBL" id="KAB2614044.1"/>
    </source>
</evidence>
<evidence type="ECO:0000313" key="3">
    <source>
        <dbReference type="Proteomes" id="UP000327157"/>
    </source>
</evidence>
<reference evidence="2 3" key="1">
    <citation type="submission" date="2019-09" db="EMBL/GenBank/DDBJ databases">
        <authorList>
            <person name="Ou C."/>
        </authorList>
    </citation>
    <scope>NUCLEOTIDE SEQUENCE [LARGE SCALE GENOMIC DNA]</scope>
    <source>
        <strain evidence="2">S2</strain>
        <tissue evidence="2">Leaf</tissue>
    </source>
</reference>
<dbReference type="PANTHER" id="PTHR34278:SF1">
    <property type="entry name" value="PROTEIN THI031, PUTATIVE-RELATED"/>
    <property type="match status" value="1"/>
</dbReference>
<reference evidence="2 3" key="3">
    <citation type="submission" date="2019-11" db="EMBL/GenBank/DDBJ databases">
        <title>A de novo genome assembly of a pear dwarfing rootstock.</title>
        <authorList>
            <person name="Wang F."/>
            <person name="Wang J."/>
            <person name="Li S."/>
            <person name="Zhang Y."/>
            <person name="Fang M."/>
            <person name="Ma L."/>
            <person name="Zhao Y."/>
            <person name="Jiang S."/>
        </authorList>
    </citation>
    <scope>NUCLEOTIDE SEQUENCE [LARGE SCALE GENOMIC DNA]</scope>
    <source>
        <strain evidence="2">S2</strain>
        <tissue evidence="2">Leaf</tissue>
    </source>
</reference>
<accession>A0A5N5GTJ5</accession>
<evidence type="ECO:0000256" key="1">
    <source>
        <dbReference type="SAM" id="MobiDB-lite"/>
    </source>
</evidence>
<dbReference type="OrthoDB" id="663108at2759"/>
<reference evidence="3" key="2">
    <citation type="submission" date="2019-10" db="EMBL/GenBank/DDBJ databases">
        <title>A de novo genome assembly of a pear dwarfing rootstock.</title>
        <authorList>
            <person name="Wang F."/>
            <person name="Wang J."/>
            <person name="Li S."/>
            <person name="Zhang Y."/>
            <person name="Fang M."/>
            <person name="Ma L."/>
            <person name="Zhao Y."/>
            <person name="Jiang S."/>
        </authorList>
    </citation>
    <scope>NUCLEOTIDE SEQUENCE [LARGE SCALE GENOMIC DNA]</scope>
</reference>
<feature type="region of interest" description="Disordered" evidence="1">
    <location>
        <begin position="18"/>
        <end position="62"/>
    </location>
</feature>
<feature type="region of interest" description="Disordered" evidence="1">
    <location>
        <begin position="130"/>
        <end position="155"/>
    </location>
</feature>
<keyword evidence="3" id="KW-1185">Reference proteome</keyword>
<protein>
    <submittedName>
        <fullName evidence="2">Uncharacterized protein</fullName>
    </submittedName>
</protein>